<feature type="domain" description="Thioredoxin" evidence="5">
    <location>
        <begin position="113"/>
        <end position="248"/>
    </location>
</feature>
<dbReference type="InterPro" id="IPR013766">
    <property type="entry name" value="Thioredoxin_domain"/>
</dbReference>
<feature type="region of interest" description="Disordered" evidence="4">
    <location>
        <begin position="307"/>
        <end position="329"/>
    </location>
</feature>
<dbReference type="Proteomes" id="UP000654075">
    <property type="component" value="Unassembled WGS sequence"/>
</dbReference>
<comment type="caution">
    <text evidence="6">The sequence shown here is derived from an EMBL/GenBank/DDBJ whole genome shotgun (WGS) entry which is preliminary data.</text>
</comment>
<dbReference type="InterPro" id="IPR036188">
    <property type="entry name" value="FAD/NAD-bd_sf"/>
</dbReference>
<dbReference type="PRINTS" id="PR00469">
    <property type="entry name" value="PNDRDTASEII"/>
</dbReference>
<dbReference type="GO" id="GO:0016491">
    <property type="term" value="F:oxidoreductase activity"/>
    <property type="evidence" value="ECO:0007669"/>
    <property type="project" value="UniProtKB-KW"/>
</dbReference>
<dbReference type="GO" id="GO:0097237">
    <property type="term" value="P:cellular response to toxic substance"/>
    <property type="evidence" value="ECO:0007669"/>
    <property type="project" value="UniProtKB-ARBA"/>
</dbReference>
<evidence type="ECO:0000256" key="4">
    <source>
        <dbReference type="SAM" id="MobiDB-lite"/>
    </source>
</evidence>
<keyword evidence="8" id="KW-1185">Reference proteome</keyword>
<dbReference type="PROSITE" id="PS51352">
    <property type="entry name" value="THIOREDOXIN_2"/>
    <property type="match status" value="1"/>
</dbReference>
<evidence type="ECO:0000313" key="7">
    <source>
        <dbReference type="EMBL" id="CAE8734028.1"/>
    </source>
</evidence>
<keyword evidence="2" id="KW-0285">Flavoprotein</keyword>
<gene>
    <name evidence="6" type="ORF">PGLA1383_LOCUS9147</name>
    <name evidence="7" type="ORF">PGLA2088_LOCUS47105</name>
</gene>
<dbReference type="InterPro" id="IPR023753">
    <property type="entry name" value="FAD/NAD-binding_dom"/>
</dbReference>
<proteinExistence type="inferred from homology"/>
<dbReference type="Proteomes" id="UP000626109">
    <property type="component" value="Unassembled WGS sequence"/>
</dbReference>
<dbReference type="PRINTS" id="PR00368">
    <property type="entry name" value="FADPNR"/>
</dbReference>
<dbReference type="OMA" id="AESNWLG"/>
<reference evidence="6" key="1">
    <citation type="submission" date="2021-02" db="EMBL/GenBank/DDBJ databases">
        <authorList>
            <person name="Dougan E. K."/>
            <person name="Rhodes N."/>
            <person name="Thang M."/>
            <person name="Chan C."/>
        </authorList>
    </citation>
    <scope>NUCLEOTIDE SEQUENCE</scope>
</reference>
<evidence type="ECO:0000256" key="3">
    <source>
        <dbReference type="ARBA" id="ARBA00023002"/>
    </source>
</evidence>
<dbReference type="Gene3D" id="3.50.50.60">
    <property type="entry name" value="FAD/NAD(P)-binding domain"/>
    <property type="match status" value="2"/>
</dbReference>
<dbReference type="AlphaFoldDB" id="A0A813DVQ0"/>
<feature type="compositionally biased region" description="Polar residues" evidence="4">
    <location>
        <begin position="316"/>
        <end position="329"/>
    </location>
</feature>
<accession>A0A813DVQ0</accession>
<dbReference type="EMBL" id="CAJNNW010036408">
    <property type="protein sequence ID" value="CAE8734028.1"/>
    <property type="molecule type" value="Genomic_DNA"/>
</dbReference>
<dbReference type="SUPFAM" id="SSF51905">
    <property type="entry name" value="FAD/NAD(P)-binding domain"/>
    <property type="match status" value="1"/>
</dbReference>
<comment type="similarity">
    <text evidence="1">Belongs to the class-II pyridine nucleotide-disulfide oxidoreductase family.</text>
</comment>
<protein>
    <recommendedName>
        <fullName evidence="5">Thioredoxin domain-containing protein</fullName>
    </recommendedName>
</protein>
<sequence length="681" mass="72957">MSAPFTGRRVAVQGTSREDLNGSHGLAVDFDRDKGRYNVRLDKCGQIFNLKPANLLLLDGGEGQGGASSSSAAAKGGTSEPVSSWTKLALVGMAAAWLFQFYGQFTGEGAEGWAGGDEEYDDRDEGYLSGHVREVRTLAQLRGALAQHSDNTGLPVIVDFYSHSCGPCRMIAPVFKSLAAEMKGKAVFLKVDASKNYEASNAFQVSGLPTIQFFLHRKKLNQVRGADERGLRSYTEEAVRRAEEAGVFTGKEVTSEALQKFYEVNDPSKAGEAIELAEKYAEKTALLIRICNQKYSLHPDASLRRLASKEEGSGKRNANQTAAAKDASSMSTEYLRIELQRIQAELQKRGEAESSEEVAEDETRFLPAAEVATEEIHRLVIVGGGPAALSAAVYAARAGLKPLVLAPAFGGQLLGKGVDVENYPGVVGAGATGRGLVLLMRSQAQSFESRFVDAAVVGVDFSTRPFRLRLNGTETALQASSVILASGAESRWLHVEGEQAFRGQGVSACATCDGFLMRGKDVVVVGGGDHAMEDALYLARICRSVTIVHRRDHFRASKFLADRALGHSSIKVKWNSTVKAFHGHEGKLSHVTVQSAGQEERLEADGAFVAVGHDPQTAFLAGQVELDAAGYVVLRKGTATSVRGVFAAGDVADHTYRQAITASGTGAMSALDVERFLNEED</sequence>
<evidence type="ECO:0000256" key="1">
    <source>
        <dbReference type="ARBA" id="ARBA00009333"/>
    </source>
</evidence>
<dbReference type="PANTHER" id="PTHR48105">
    <property type="entry name" value="THIOREDOXIN REDUCTASE 1-RELATED-RELATED"/>
    <property type="match status" value="1"/>
</dbReference>
<dbReference type="EMBL" id="CAJNNV010004257">
    <property type="protein sequence ID" value="CAE8590425.1"/>
    <property type="molecule type" value="Genomic_DNA"/>
</dbReference>
<dbReference type="Pfam" id="PF00085">
    <property type="entry name" value="Thioredoxin"/>
    <property type="match status" value="1"/>
</dbReference>
<organism evidence="6 8">
    <name type="scientific">Polarella glacialis</name>
    <name type="common">Dinoflagellate</name>
    <dbReference type="NCBI Taxonomy" id="89957"/>
    <lineage>
        <taxon>Eukaryota</taxon>
        <taxon>Sar</taxon>
        <taxon>Alveolata</taxon>
        <taxon>Dinophyceae</taxon>
        <taxon>Suessiales</taxon>
        <taxon>Suessiaceae</taxon>
        <taxon>Polarella</taxon>
    </lineage>
</organism>
<evidence type="ECO:0000313" key="8">
    <source>
        <dbReference type="Proteomes" id="UP000654075"/>
    </source>
</evidence>
<dbReference type="SUPFAM" id="SSF52833">
    <property type="entry name" value="Thioredoxin-like"/>
    <property type="match status" value="1"/>
</dbReference>
<name>A0A813DVQ0_POLGL</name>
<dbReference type="Gene3D" id="3.40.30.10">
    <property type="entry name" value="Glutaredoxin"/>
    <property type="match status" value="1"/>
</dbReference>
<dbReference type="OrthoDB" id="371245at2759"/>
<evidence type="ECO:0000313" key="6">
    <source>
        <dbReference type="EMBL" id="CAE8590425.1"/>
    </source>
</evidence>
<dbReference type="CDD" id="cd02947">
    <property type="entry name" value="TRX_family"/>
    <property type="match status" value="1"/>
</dbReference>
<dbReference type="InterPro" id="IPR050097">
    <property type="entry name" value="Ferredoxin-NADP_redctase_2"/>
</dbReference>
<dbReference type="Pfam" id="PF07992">
    <property type="entry name" value="Pyr_redox_2"/>
    <property type="match status" value="1"/>
</dbReference>
<evidence type="ECO:0000256" key="2">
    <source>
        <dbReference type="ARBA" id="ARBA00022630"/>
    </source>
</evidence>
<evidence type="ECO:0000259" key="5">
    <source>
        <dbReference type="PROSITE" id="PS51352"/>
    </source>
</evidence>
<dbReference type="InterPro" id="IPR036249">
    <property type="entry name" value="Thioredoxin-like_sf"/>
</dbReference>
<keyword evidence="3" id="KW-0560">Oxidoreductase</keyword>